<proteinExistence type="predicted"/>
<feature type="region of interest" description="Disordered" evidence="1">
    <location>
        <begin position="108"/>
        <end position="171"/>
    </location>
</feature>
<dbReference type="InterPro" id="IPR048337">
    <property type="entry name" value="FAM50A/XAP5_C"/>
</dbReference>
<feature type="domain" description="FAM50A/XAP5 C-terminal" evidence="2">
    <location>
        <begin position="189"/>
        <end position="323"/>
    </location>
</feature>
<feature type="compositionally biased region" description="Basic and acidic residues" evidence="1">
    <location>
        <begin position="160"/>
        <end position="171"/>
    </location>
</feature>
<feature type="compositionally biased region" description="Acidic residues" evidence="1">
    <location>
        <begin position="452"/>
        <end position="462"/>
    </location>
</feature>
<dbReference type="PANTHER" id="PTHR12722:SF3">
    <property type="entry name" value="PROTEIN XAP5 CIRCADIAN TIMEKEEPER"/>
    <property type="match status" value="1"/>
</dbReference>
<name>A0A8S9IH41_BRACR</name>
<feature type="compositionally biased region" description="Acidic residues" evidence="1">
    <location>
        <begin position="126"/>
        <end position="138"/>
    </location>
</feature>
<evidence type="ECO:0000256" key="1">
    <source>
        <dbReference type="SAM" id="MobiDB-lite"/>
    </source>
</evidence>
<comment type="caution">
    <text evidence="3">The sequence shown here is derived from an EMBL/GenBank/DDBJ whole genome shotgun (WGS) entry which is preliminary data.</text>
</comment>
<feature type="compositionally biased region" description="Basic and acidic residues" evidence="1">
    <location>
        <begin position="23"/>
        <end position="37"/>
    </location>
</feature>
<reference evidence="3" key="1">
    <citation type="submission" date="2019-12" db="EMBL/GenBank/DDBJ databases">
        <title>Genome sequencing and annotation of Brassica cretica.</title>
        <authorList>
            <person name="Studholme D.J."/>
            <person name="Sarris P.F."/>
        </authorList>
    </citation>
    <scope>NUCLEOTIDE SEQUENCE</scope>
    <source>
        <strain evidence="3">PFS-001/15</strain>
        <tissue evidence="3">Leaf</tissue>
    </source>
</reference>
<sequence length="655" mass="76852">MSGMGDGYVGTSQDGVRIRRLQKQREAERRKIQELKSKTASGQEQSGLLQFGSSSCEILDTAFKKETVGLVTREEYVEKRVNIRNKFEEEEKEKLQKLLQEEEELQQQKRNKKRKIKGSSRLSFSEDLDDDSDGDDGENTNLRFGKLGKDPSVETNFLPDNEREAEEQAERERLKKQWTREQEQIKNEPLQITYSYWDGTGHRRVRKGDAIGNFLRAVQQQLAPDFREIRTTSVENLLYVKEDLIIPHQHSFYELIINKARGKSGPLFHFDVHEDVRTIADATIEKDESHAGKVVERHWYEKNKHIFPASRWEIYDPTKKWERLQKQREAERRKIQELKSKTASGQEQSGLLQFGSSSCEVVPSFSSFPISRLIICFDPFLPMILDTAFKKETVGLVTREEYVEKRVNIRNKFEEEEKEKLQKLLQEEEELQQQKRNKKRNIKGSSRLSFSEDLDDDSDGDDGQNTNLRFGKLGKDPSVETNFLPDSEREAEEQAERERLKKQWTREQEQIKNEPLQITYSYWDGTGHRRVRKGDAIGNFLRAVQQQLAPDFREIRTTSVENLLYVKEDLIIPHQHSFYELIINKARGKSGPLFHFDVHEDVRTIADATIEKDESHAGKVVERHWYEKNKHIFPASRWEIYDPTKKWERYTVHGD</sequence>
<feature type="compositionally biased region" description="Basic and acidic residues" evidence="1">
    <location>
        <begin position="486"/>
        <end position="499"/>
    </location>
</feature>
<feature type="compositionally biased region" description="Polar residues" evidence="1">
    <location>
        <begin position="38"/>
        <end position="47"/>
    </location>
</feature>
<evidence type="ECO:0000313" key="3">
    <source>
        <dbReference type="EMBL" id="KAF2568713.1"/>
    </source>
</evidence>
<dbReference type="GO" id="GO:0005634">
    <property type="term" value="C:nucleus"/>
    <property type="evidence" value="ECO:0007669"/>
    <property type="project" value="InterPro"/>
</dbReference>
<feature type="domain" description="FAM50A/XAP5 C-terminal" evidence="2">
    <location>
        <begin position="515"/>
        <end position="651"/>
    </location>
</feature>
<evidence type="ECO:0000259" key="2">
    <source>
        <dbReference type="Pfam" id="PF04921"/>
    </source>
</evidence>
<gene>
    <name evidence="3" type="ORF">F2Q68_00027175</name>
</gene>
<evidence type="ECO:0000313" key="4">
    <source>
        <dbReference type="Proteomes" id="UP000712281"/>
    </source>
</evidence>
<protein>
    <recommendedName>
        <fullName evidence="2">FAM50A/XAP5 C-terminal domain-containing protein</fullName>
    </recommendedName>
</protein>
<dbReference type="PANTHER" id="PTHR12722">
    <property type="entry name" value="XAP-5 PROTEIN-RELATED"/>
    <property type="match status" value="1"/>
</dbReference>
<feature type="region of interest" description="Disordered" evidence="1">
    <location>
        <begin position="1"/>
        <end position="47"/>
    </location>
</feature>
<accession>A0A8S9IH41</accession>
<feature type="compositionally biased region" description="Basic residues" evidence="1">
    <location>
        <begin position="109"/>
        <end position="118"/>
    </location>
</feature>
<feature type="region of interest" description="Disordered" evidence="1">
    <location>
        <begin position="433"/>
        <end position="499"/>
    </location>
</feature>
<dbReference type="Proteomes" id="UP000712281">
    <property type="component" value="Unassembled WGS sequence"/>
</dbReference>
<dbReference type="AlphaFoldDB" id="A0A8S9IH41"/>
<organism evidence="3 4">
    <name type="scientific">Brassica cretica</name>
    <name type="common">Mustard</name>
    <dbReference type="NCBI Taxonomy" id="69181"/>
    <lineage>
        <taxon>Eukaryota</taxon>
        <taxon>Viridiplantae</taxon>
        <taxon>Streptophyta</taxon>
        <taxon>Embryophyta</taxon>
        <taxon>Tracheophyta</taxon>
        <taxon>Spermatophyta</taxon>
        <taxon>Magnoliopsida</taxon>
        <taxon>eudicotyledons</taxon>
        <taxon>Gunneridae</taxon>
        <taxon>Pentapetalae</taxon>
        <taxon>rosids</taxon>
        <taxon>malvids</taxon>
        <taxon>Brassicales</taxon>
        <taxon>Brassicaceae</taxon>
        <taxon>Brassiceae</taxon>
        <taxon>Brassica</taxon>
    </lineage>
</organism>
<dbReference type="Pfam" id="PF04921">
    <property type="entry name" value="XAP5"/>
    <property type="match status" value="2"/>
</dbReference>
<dbReference type="EMBL" id="QGKW02001911">
    <property type="protein sequence ID" value="KAF2568713.1"/>
    <property type="molecule type" value="Genomic_DNA"/>
</dbReference>
<dbReference type="InterPro" id="IPR007005">
    <property type="entry name" value="XAP5"/>
</dbReference>
<dbReference type="GO" id="GO:0006325">
    <property type="term" value="P:chromatin organization"/>
    <property type="evidence" value="ECO:0007669"/>
    <property type="project" value="TreeGrafter"/>
</dbReference>